<dbReference type="OrthoDB" id="4045at2"/>
<dbReference type="STRING" id="294935.ATN88_19995"/>
<evidence type="ECO:0000259" key="10">
    <source>
        <dbReference type="Pfam" id="PF01618"/>
    </source>
</evidence>
<keyword evidence="6" id="KW-0653">Protein transport</keyword>
<keyword evidence="11" id="KW-0966">Cell projection</keyword>
<name>A0A135I9F2_9GAMM</name>
<dbReference type="PANTHER" id="PTHR30625">
    <property type="entry name" value="PROTEIN TOLQ"/>
    <property type="match status" value="1"/>
</dbReference>
<keyword evidence="11" id="KW-0969">Cilium</keyword>
<dbReference type="EMBL" id="LNTY01000030">
    <property type="protein sequence ID" value="KXF82082.1"/>
    <property type="molecule type" value="Genomic_DNA"/>
</dbReference>
<dbReference type="PIRSF" id="PIRSF037714">
    <property type="entry name" value="TolR"/>
    <property type="match status" value="1"/>
</dbReference>
<dbReference type="InterPro" id="IPR002898">
    <property type="entry name" value="MotA_ExbB_proton_chnl"/>
</dbReference>
<dbReference type="GO" id="GO:0017038">
    <property type="term" value="P:protein import"/>
    <property type="evidence" value="ECO:0007669"/>
    <property type="project" value="TreeGrafter"/>
</dbReference>
<feature type="domain" description="MotA/TolQ/ExbB proton channel" evidence="10">
    <location>
        <begin position="317"/>
        <end position="423"/>
    </location>
</feature>
<dbReference type="Pfam" id="PF01618">
    <property type="entry name" value="MotA_ExbB"/>
    <property type="match status" value="1"/>
</dbReference>
<keyword evidence="11" id="KW-0282">Flagellum</keyword>
<feature type="transmembrane region" description="Helical" evidence="8">
    <location>
        <begin position="266"/>
        <end position="286"/>
    </location>
</feature>
<evidence type="ECO:0000256" key="5">
    <source>
        <dbReference type="ARBA" id="ARBA00023136"/>
    </source>
</evidence>
<dbReference type="GO" id="GO:0005886">
    <property type="term" value="C:plasma membrane"/>
    <property type="evidence" value="ECO:0007669"/>
    <property type="project" value="UniProtKB-SubCell"/>
</dbReference>
<keyword evidence="9" id="KW-0732">Signal</keyword>
<comment type="subcellular location">
    <subcellularLocation>
        <location evidence="1">Cell membrane</location>
        <topology evidence="1">Multi-pass membrane protein</topology>
    </subcellularLocation>
    <subcellularLocation>
        <location evidence="6">Membrane</location>
        <topology evidence="6">Multi-pass membrane protein</topology>
    </subcellularLocation>
</comment>
<accession>A0A135I9F2</accession>
<evidence type="ECO:0000256" key="4">
    <source>
        <dbReference type="ARBA" id="ARBA00022989"/>
    </source>
</evidence>
<feature type="transmembrane region" description="Helical" evidence="8">
    <location>
        <begin position="349"/>
        <end position="367"/>
    </location>
</feature>
<evidence type="ECO:0000256" key="9">
    <source>
        <dbReference type="SAM" id="SignalP"/>
    </source>
</evidence>
<evidence type="ECO:0000256" key="7">
    <source>
        <dbReference type="SAM" id="Coils"/>
    </source>
</evidence>
<comment type="caution">
    <text evidence="11">The sequence shown here is derived from an EMBL/GenBank/DDBJ whole genome shotgun (WGS) entry which is preliminary data.</text>
</comment>
<evidence type="ECO:0000313" key="11">
    <source>
        <dbReference type="EMBL" id="KXF82082.1"/>
    </source>
</evidence>
<protein>
    <submittedName>
        <fullName evidence="11">Flagellar motor protein MotA</fullName>
    </submittedName>
</protein>
<evidence type="ECO:0000313" key="12">
    <source>
        <dbReference type="Proteomes" id="UP000070529"/>
    </source>
</evidence>
<keyword evidence="3 8" id="KW-0812">Transmembrane</keyword>
<keyword evidence="7" id="KW-0175">Coiled coil</keyword>
<dbReference type="RefSeq" id="WP_067414846.1">
    <property type="nucleotide sequence ID" value="NZ_LNTY01000030.1"/>
</dbReference>
<sequence length="448" mass="47855">MKRLQLAALLAASMVLAPSASAANLVKETQSAQKVAAQHNAEREAGFYAKEQSLEAKLAALKAQQIQLENETTELSETFTDNEQTLSELEETLRLETGSLGEVFGVVRQAARELNLSRENRPVSIGDDALNNALSKVEDAKSLPSLATLTALWEGTVDELNKSAEIADITVNTRDTQGLVSDSPATRLGNIALVDDNGYLSWNSTTQQATQFAKTPEGGLTRASIDNAKAGELVILDPTYGVLLDQLSLTPTLYDRFEQGGIVGKIITAILLIGLGIALVRGLVLVKTRIAMSSQMKKPDQPGNNPLGRVLNVYHTEPDRSLDTLELRLMETILDEQQGFEKGLSMLKLLAALAPMLGLLGTVTGMIETFQVITQYGNGDPTVMAGGISMALVTTVMGLVTAMPLLLAHNLLSTQADTLRGMLEKVGVSLVAEQSEAADSVKITKSVA</sequence>
<proteinExistence type="inferred from homology"/>
<keyword evidence="5 8" id="KW-0472">Membrane</keyword>
<evidence type="ECO:0000256" key="3">
    <source>
        <dbReference type="ARBA" id="ARBA00022692"/>
    </source>
</evidence>
<evidence type="ECO:0000256" key="2">
    <source>
        <dbReference type="ARBA" id="ARBA00022475"/>
    </source>
</evidence>
<feature type="coiled-coil region" evidence="7">
    <location>
        <begin position="51"/>
        <end position="78"/>
    </location>
</feature>
<dbReference type="InterPro" id="IPR050790">
    <property type="entry name" value="ExbB/TolQ_transport"/>
</dbReference>
<dbReference type="PANTHER" id="PTHR30625:SF11">
    <property type="entry name" value="MOTA_TOLQ_EXBB PROTON CHANNEL DOMAIN-CONTAINING PROTEIN"/>
    <property type="match status" value="1"/>
</dbReference>
<organism evidence="11 12">
    <name type="scientific">Enterovibrio coralii</name>
    <dbReference type="NCBI Taxonomy" id="294935"/>
    <lineage>
        <taxon>Bacteria</taxon>
        <taxon>Pseudomonadati</taxon>
        <taxon>Pseudomonadota</taxon>
        <taxon>Gammaproteobacteria</taxon>
        <taxon>Vibrionales</taxon>
        <taxon>Vibrionaceae</taxon>
        <taxon>Enterovibrio</taxon>
    </lineage>
</organism>
<comment type="similarity">
    <text evidence="6">Belongs to the exbB/tolQ family.</text>
</comment>
<evidence type="ECO:0000256" key="1">
    <source>
        <dbReference type="ARBA" id="ARBA00004651"/>
    </source>
</evidence>
<evidence type="ECO:0000256" key="8">
    <source>
        <dbReference type="SAM" id="Phobius"/>
    </source>
</evidence>
<dbReference type="InterPro" id="IPR017270">
    <property type="entry name" value="MotA/TolQ/ExbB-rel"/>
</dbReference>
<feature type="chain" id="PRO_5007465783" evidence="9">
    <location>
        <begin position="23"/>
        <end position="448"/>
    </location>
</feature>
<reference evidence="11 12" key="1">
    <citation type="submission" date="2015-11" db="EMBL/GenBank/DDBJ databases">
        <title>Genomic Taxonomy of the Vibrionaceae.</title>
        <authorList>
            <person name="Gomez-Gil B."/>
            <person name="Enciso-Ibarra J."/>
        </authorList>
    </citation>
    <scope>NUCLEOTIDE SEQUENCE [LARGE SCALE GENOMIC DNA]</scope>
    <source>
        <strain evidence="11 12">CAIM 912</strain>
    </source>
</reference>
<keyword evidence="4 8" id="KW-1133">Transmembrane helix</keyword>
<feature type="signal peptide" evidence="9">
    <location>
        <begin position="1"/>
        <end position="22"/>
    </location>
</feature>
<keyword evidence="2" id="KW-1003">Cell membrane</keyword>
<gene>
    <name evidence="11" type="ORF">ATN88_19995</name>
</gene>
<dbReference type="AlphaFoldDB" id="A0A135I9F2"/>
<dbReference type="Proteomes" id="UP000070529">
    <property type="component" value="Unassembled WGS sequence"/>
</dbReference>
<keyword evidence="12" id="KW-1185">Reference proteome</keyword>
<keyword evidence="6" id="KW-0813">Transport</keyword>
<feature type="transmembrane region" description="Helical" evidence="8">
    <location>
        <begin position="387"/>
        <end position="412"/>
    </location>
</feature>
<evidence type="ECO:0000256" key="6">
    <source>
        <dbReference type="RuleBase" id="RU004057"/>
    </source>
</evidence>